<evidence type="ECO:0000256" key="3">
    <source>
        <dbReference type="ARBA" id="ARBA00022771"/>
    </source>
</evidence>
<dbReference type="InterPro" id="IPR008906">
    <property type="entry name" value="HATC_C_dom"/>
</dbReference>
<dbReference type="GO" id="GO:0005634">
    <property type="term" value="C:nucleus"/>
    <property type="evidence" value="ECO:0007669"/>
    <property type="project" value="UniProtKB-SubCell"/>
</dbReference>
<dbReference type="PANTHER" id="PTHR46169">
    <property type="entry name" value="DNA REPLICATION-RELATED ELEMENT FACTOR, ISOFORM A"/>
    <property type="match status" value="1"/>
</dbReference>
<evidence type="ECO:0000256" key="4">
    <source>
        <dbReference type="ARBA" id="ARBA00022833"/>
    </source>
</evidence>
<feature type="region of interest" description="Disordered" evidence="8">
    <location>
        <begin position="476"/>
        <end position="499"/>
    </location>
</feature>
<dbReference type="InterPro" id="IPR052717">
    <property type="entry name" value="Vacuolar_transposase_reg"/>
</dbReference>
<reference evidence="10" key="1">
    <citation type="submission" date="2020-11" db="EMBL/GenBank/DDBJ databases">
        <authorList>
            <person name="Whitehead M."/>
        </authorList>
    </citation>
    <scope>NUCLEOTIDE SEQUENCE</scope>
    <source>
        <strain evidence="10">EGII</strain>
    </source>
</reference>
<dbReference type="EMBL" id="CAJHJT010000034">
    <property type="protein sequence ID" value="CAD7003835.1"/>
    <property type="molecule type" value="Genomic_DNA"/>
</dbReference>
<comment type="subcellular location">
    <subcellularLocation>
        <location evidence="1">Nucleus</location>
    </subcellularLocation>
</comment>
<dbReference type="Pfam" id="PF10683">
    <property type="entry name" value="DBD_Tnp_Hermes"/>
    <property type="match status" value="1"/>
</dbReference>
<dbReference type="GO" id="GO:0006357">
    <property type="term" value="P:regulation of transcription by RNA polymerase II"/>
    <property type="evidence" value="ECO:0007669"/>
    <property type="project" value="TreeGrafter"/>
</dbReference>
<keyword evidence="3 7" id="KW-0863">Zinc-finger</keyword>
<sequence>MSEDRSFIAKQIANRKYTVLQRKGKSFVWSILREVYNEDDIKLIGIIYCTTCRKVLKCSGNTTSNLSRHPCCKIIRNQSHESLPEADKQEAIDAYAKWITEDCHSFSSVEGSGFAKLAKFFIKLGAIHGENIEVSDLLVDAMVVNNKVQKLADEKRNLISSEIKNAIEDGGVSSTISIWTDNYVERKFLAVTMHFQKNFEQIDINLGLQSMDIKSTSSENIFVNVKKIFAEFGAKDISRVKFVTDKEENGIVKSLENLTRLNSSSHLLKRVLDKSIEDTSELQGTLQACQTLVKYFTNANLQHRLPTLSISSSPSSWNLNSHMIKSIVDNWCNINEVLREIEDMELLTSISIAALTSFIELSRDFEVIYKKMEVFSTPSLCFVLPSIYKIKSMCVPNRSDVLEILALKNYINYNVDQMWINNLSIWHKTALFLFPPALTKQESDFSDAKEFCKSQLKSSKTISAAQLKAEIEALPDWSNPASPAAPSEASSSESSCMEQNSKTAKQDNTFFFSNWLTTSSTGANNATIDEVEKYSKEVVLMTEDFDLMQWWKDNEKHYPLLSRFAMQIHSIPASSAASEEVILKTRNMITIKGNDFGTESLSNLLFLHSFKNTNLSEA</sequence>
<evidence type="ECO:0000256" key="8">
    <source>
        <dbReference type="SAM" id="MobiDB-lite"/>
    </source>
</evidence>
<protein>
    <submittedName>
        <fullName evidence="10">(Mediterranean fruit fly) hypothetical protein</fullName>
    </submittedName>
</protein>
<evidence type="ECO:0000256" key="2">
    <source>
        <dbReference type="ARBA" id="ARBA00022723"/>
    </source>
</evidence>
<evidence type="ECO:0000259" key="9">
    <source>
        <dbReference type="PROSITE" id="PS50808"/>
    </source>
</evidence>
<proteinExistence type="predicted"/>
<keyword evidence="4" id="KW-0862">Zinc</keyword>
<dbReference type="Gene3D" id="1.10.10.1070">
    <property type="entry name" value="Zinc finger, BED domain-containing"/>
    <property type="match status" value="1"/>
</dbReference>
<dbReference type="Proteomes" id="UP000606786">
    <property type="component" value="Unassembled WGS sequence"/>
</dbReference>
<evidence type="ECO:0000256" key="7">
    <source>
        <dbReference type="PROSITE-ProRule" id="PRU00027"/>
    </source>
</evidence>
<dbReference type="SUPFAM" id="SSF140996">
    <property type="entry name" value="Hermes dimerisation domain"/>
    <property type="match status" value="1"/>
</dbReference>
<dbReference type="SMART" id="SM00614">
    <property type="entry name" value="ZnF_BED"/>
    <property type="match status" value="1"/>
</dbReference>
<dbReference type="Pfam" id="PF05699">
    <property type="entry name" value="Dimer_Tnp_hAT"/>
    <property type="match status" value="1"/>
</dbReference>
<evidence type="ECO:0000313" key="10">
    <source>
        <dbReference type="EMBL" id="CAD7003835.1"/>
    </source>
</evidence>
<dbReference type="InterPro" id="IPR012337">
    <property type="entry name" value="RNaseH-like_sf"/>
</dbReference>
<comment type="caution">
    <text evidence="10">The sequence shown here is derived from an EMBL/GenBank/DDBJ whole genome shotgun (WGS) entry which is preliminary data.</text>
</comment>
<dbReference type="PROSITE" id="PS50808">
    <property type="entry name" value="ZF_BED"/>
    <property type="match status" value="1"/>
</dbReference>
<accession>A0A811V0I1</accession>
<evidence type="ECO:0000256" key="1">
    <source>
        <dbReference type="ARBA" id="ARBA00004123"/>
    </source>
</evidence>
<evidence type="ECO:0000256" key="5">
    <source>
        <dbReference type="ARBA" id="ARBA00023125"/>
    </source>
</evidence>
<dbReference type="SUPFAM" id="SSF53098">
    <property type="entry name" value="Ribonuclease H-like"/>
    <property type="match status" value="1"/>
</dbReference>
<feature type="domain" description="BED-type" evidence="9">
    <location>
        <begin position="23"/>
        <end position="87"/>
    </location>
</feature>
<evidence type="ECO:0000256" key="6">
    <source>
        <dbReference type="ARBA" id="ARBA00023242"/>
    </source>
</evidence>
<keyword evidence="5" id="KW-0238">DNA-binding</keyword>
<organism evidence="10 11">
    <name type="scientific">Ceratitis capitata</name>
    <name type="common">Mediterranean fruit fly</name>
    <name type="synonym">Tephritis capitata</name>
    <dbReference type="NCBI Taxonomy" id="7213"/>
    <lineage>
        <taxon>Eukaryota</taxon>
        <taxon>Metazoa</taxon>
        <taxon>Ecdysozoa</taxon>
        <taxon>Arthropoda</taxon>
        <taxon>Hexapoda</taxon>
        <taxon>Insecta</taxon>
        <taxon>Pterygota</taxon>
        <taxon>Neoptera</taxon>
        <taxon>Endopterygota</taxon>
        <taxon>Diptera</taxon>
        <taxon>Brachycera</taxon>
        <taxon>Muscomorpha</taxon>
        <taxon>Tephritoidea</taxon>
        <taxon>Tephritidae</taxon>
        <taxon>Ceratitis</taxon>
        <taxon>Ceratitis</taxon>
    </lineage>
</organism>
<keyword evidence="2" id="KW-0479">Metal-binding</keyword>
<keyword evidence="6" id="KW-0539">Nucleus</keyword>
<dbReference type="InterPro" id="IPR003656">
    <property type="entry name" value="Znf_BED"/>
</dbReference>
<dbReference type="InterPro" id="IPR018473">
    <property type="entry name" value="Hermes_transposase_DNA-db"/>
</dbReference>
<dbReference type="GO" id="GO:0008270">
    <property type="term" value="F:zinc ion binding"/>
    <property type="evidence" value="ECO:0007669"/>
    <property type="project" value="UniProtKB-KW"/>
</dbReference>
<evidence type="ECO:0000313" key="11">
    <source>
        <dbReference type="Proteomes" id="UP000606786"/>
    </source>
</evidence>
<gene>
    <name evidence="10" type="ORF">CCAP1982_LOCUS12268</name>
</gene>
<dbReference type="GO" id="GO:0003677">
    <property type="term" value="F:DNA binding"/>
    <property type="evidence" value="ECO:0007669"/>
    <property type="project" value="UniProtKB-KW"/>
</dbReference>
<feature type="compositionally biased region" description="Low complexity" evidence="8">
    <location>
        <begin position="480"/>
        <end position="495"/>
    </location>
</feature>
<dbReference type="AlphaFoldDB" id="A0A811V0I1"/>
<dbReference type="GO" id="GO:0046983">
    <property type="term" value="F:protein dimerization activity"/>
    <property type="evidence" value="ECO:0007669"/>
    <property type="project" value="InterPro"/>
</dbReference>
<name>A0A811V0I1_CERCA</name>
<keyword evidence="11" id="KW-1185">Reference proteome</keyword>
<dbReference type="PANTHER" id="PTHR46169:SF15">
    <property type="entry name" value="INNER CENTROMERE PROTEIN A-LIKE ISOFORM X1-RELATED"/>
    <property type="match status" value="1"/>
</dbReference>